<keyword evidence="1" id="KW-0614">Plasmid</keyword>
<geneLocation type="plasmid" evidence="2">
    <name>puc06d</name>
</geneLocation>
<evidence type="ECO:0000313" key="2">
    <source>
        <dbReference type="Proteomes" id="UP000192095"/>
    </source>
</evidence>
<sequence length="160" mass="18899">MAKNIFFIDTCILLEILQVPQKFNIKDSETHTKLLRDRSTDNNSLIIMPISVIVETGNHINQIQNSTRRTDCYNKYIDILNSITKGTVPWQLFGYDYKNQDLAMIIDLSKKLFISKVGMGDIFILDSFNKYLETLPRDRKYNIEIWTKDKHLESYSRYDY</sequence>
<dbReference type="RefSeq" id="WP_128062391.1">
    <property type="nucleotide sequence ID" value="NZ_CP034579.1"/>
</dbReference>
<accession>A0A3Q9VWB9</accession>
<evidence type="ECO:0008006" key="3">
    <source>
        <dbReference type="Google" id="ProtNLM"/>
    </source>
</evidence>
<evidence type="ECO:0000313" key="1">
    <source>
        <dbReference type="EMBL" id="AZZ79447.1"/>
    </source>
</evidence>
<gene>
    <name evidence="1" type="ORF">LLUC06_pD10</name>
</gene>
<dbReference type="AlphaFoldDB" id="A0A3Q9VWB9"/>
<protein>
    <recommendedName>
        <fullName evidence="3">PIN domain-containing protein</fullName>
    </recommendedName>
</protein>
<proteinExistence type="predicted"/>
<organism evidence="1 2">
    <name type="scientific">Lactococcus lactis subsp. lactis</name>
    <name type="common">Streptococcus lactis</name>
    <dbReference type="NCBI Taxonomy" id="1360"/>
    <lineage>
        <taxon>Bacteria</taxon>
        <taxon>Bacillati</taxon>
        <taxon>Bacillota</taxon>
        <taxon>Bacilli</taxon>
        <taxon>Lactobacillales</taxon>
        <taxon>Streptococcaceae</taxon>
        <taxon>Lactococcus</taxon>
    </lineage>
</organism>
<dbReference type="EMBL" id="CP034579">
    <property type="protein sequence ID" value="AZZ79447.1"/>
    <property type="molecule type" value="Genomic_DNA"/>
</dbReference>
<reference evidence="1 2" key="1">
    <citation type="submission" date="2018-12" db="EMBL/GenBank/DDBJ databases">
        <title>Assessing the functional activity and genetic diversity of lactococcal prophages.</title>
        <authorList>
            <person name="Kelleher P."/>
            <person name="Mahony J."/>
            <person name="van Sinderen D."/>
        </authorList>
    </citation>
    <scope>NUCLEOTIDE SEQUENCE [LARGE SCALE GENOMIC DNA]</scope>
    <source>
        <strain evidence="1 2">UC06</strain>
        <plasmid evidence="2">puc06d</plasmid>
    </source>
</reference>
<dbReference type="Proteomes" id="UP000192095">
    <property type="component" value="Plasmid puc06d"/>
</dbReference>
<name>A0A3Q9VWB9_LACLL</name>